<dbReference type="InterPro" id="IPR006680">
    <property type="entry name" value="Amidohydro-rel"/>
</dbReference>
<keyword evidence="10" id="KW-1185">Reference proteome</keyword>
<feature type="binding site" evidence="7">
    <location>
        <position position="68"/>
    </location>
    <ligand>
        <name>Fe(3+)</name>
        <dbReference type="ChEBI" id="CHEBI:29034"/>
    </ligand>
</feature>
<keyword evidence="2 7" id="KW-0479">Metal-binding</keyword>
<evidence type="ECO:0000256" key="3">
    <source>
        <dbReference type="ARBA" id="ARBA00022801"/>
    </source>
</evidence>
<keyword evidence="6 7" id="KW-0408">Iron</keyword>
<feature type="binding site" evidence="7">
    <location>
        <position position="135"/>
    </location>
    <ligand>
        <name>4-imidazolone-5-propanoate</name>
        <dbReference type="ChEBI" id="CHEBI:77893"/>
    </ligand>
</feature>
<dbReference type="NCBIfam" id="TIGR01224">
    <property type="entry name" value="hutI"/>
    <property type="match status" value="1"/>
</dbReference>
<keyword evidence="4 7" id="KW-0369">Histidine metabolism</keyword>
<name>A0ABY2IUH8_9MICO</name>
<comment type="pathway">
    <text evidence="7">Amino-acid degradation; L-histidine degradation into L-glutamate; N-formimidoyl-L-glutamate from L-histidine: step 3/3.</text>
</comment>
<sequence>MTPEPTELITGIRELSTQTDGAPRLADAALVVEGGRIAWIGAASAAPAADVRTDVGGRAALPGWVDSHTHLVFAGDRTAEFEARMGGQPYAAIGILTTVSATRAATERQLVAAATRLRREAEAQGTTFLESKTGYGLDLASEVRLAQVAASVADIVTFLGAHTVPPGVDRRDYLDLVTGPMLAAVAPHAQFIDAFCEVGAFDVEESREVLEAGRAAGLGLRLHGNQLGFSGGVRLAVELSAASVDHCNHLEPGDLDALASSATVATLLPACDLSTRQPFPPARRLLDAGASIALATNCNPGSSFTTSMAFCVATAVLQMGLTIEEAVWAATRGGARALGLDTGTDAVGALRVGGRADLQVLDAPSVAHLAYRPGVPLTWAVWRQGVRSGAGRSPAPLSP</sequence>
<feature type="binding site" evidence="7">
    <location>
        <position position="302"/>
    </location>
    <ligand>
        <name>4-imidazolone-5-propanoate</name>
        <dbReference type="ChEBI" id="CHEBI:77893"/>
    </ligand>
</feature>
<evidence type="ECO:0000256" key="6">
    <source>
        <dbReference type="ARBA" id="ARBA00023004"/>
    </source>
</evidence>
<comment type="subcellular location">
    <subcellularLocation>
        <location evidence="7">Cytoplasm</location>
    </subcellularLocation>
</comment>
<evidence type="ECO:0000259" key="8">
    <source>
        <dbReference type="Pfam" id="PF01979"/>
    </source>
</evidence>
<dbReference type="Pfam" id="PF01979">
    <property type="entry name" value="Amidohydro_1"/>
    <property type="match status" value="1"/>
</dbReference>
<comment type="function">
    <text evidence="7">Catalyzes the hydrolytic cleavage of the carbon-nitrogen bond in imidazolone-5-propanoate to yield N-formimidoyl-L-glutamate. It is the third step in the universal histidine degradation pathway.</text>
</comment>
<evidence type="ECO:0000313" key="9">
    <source>
        <dbReference type="EMBL" id="TFC95109.1"/>
    </source>
</evidence>
<feature type="binding site" evidence="7">
    <location>
        <position position="226"/>
    </location>
    <ligand>
        <name>4-imidazolone-5-propanoate</name>
        <dbReference type="ChEBI" id="CHEBI:77893"/>
    </ligand>
</feature>
<dbReference type="HAMAP" id="MF_00372">
    <property type="entry name" value="HutI"/>
    <property type="match status" value="1"/>
</dbReference>
<feature type="binding site" evidence="7">
    <location>
        <position position="223"/>
    </location>
    <ligand>
        <name>Fe(3+)</name>
        <dbReference type="ChEBI" id="CHEBI:29034"/>
    </ligand>
</feature>
<feature type="binding site" evidence="7">
    <location>
        <position position="68"/>
    </location>
    <ligand>
        <name>Zn(2+)</name>
        <dbReference type="ChEBI" id="CHEBI:29105"/>
    </ligand>
</feature>
<evidence type="ECO:0000256" key="1">
    <source>
        <dbReference type="ARBA" id="ARBA00012864"/>
    </source>
</evidence>
<comment type="caution">
    <text evidence="9">The sequence shown here is derived from an EMBL/GenBank/DDBJ whole genome shotgun (WGS) entry which is preliminary data.</text>
</comment>
<feature type="binding site" evidence="7">
    <location>
        <position position="297"/>
    </location>
    <ligand>
        <name>Fe(3+)</name>
        <dbReference type="ChEBI" id="CHEBI:29034"/>
    </ligand>
</feature>
<dbReference type="InterPro" id="IPR032466">
    <property type="entry name" value="Metal_Hydrolase"/>
</dbReference>
<feature type="binding site" evidence="7">
    <location>
        <position position="77"/>
    </location>
    <ligand>
        <name>4-imidazolone-5-propanoate</name>
        <dbReference type="ChEBI" id="CHEBI:77893"/>
    </ligand>
</feature>
<gene>
    <name evidence="7" type="primary">hutI</name>
    <name evidence="9" type="ORF">E3O65_15635</name>
</gene>
<proteinExistence type="inferred from homology"/>
<dbReference type="Gene3D" id="2.30.40.10">
    <property type="entry name" value="Urease, subunit C, domain 1"/>
    <property type="match status" value="1"/>
</dbReference>
<feature type="binding site" evidence="7">
    <location>
        <position position="162"/>
    </location>
    <ligand>
        <name>4-imidazolone-5-propanoate</name>
        <dbReference type="ChEBI" id="CHEBI:77893"/>
    </ligand>
</feature>
<dbReference type="RefSeq" id="WP_134364652.1">
    <property type="nucleotide sequence ID" value="NZ_SOGJ01000035.1"/>
</dbReference>
<dbReference type="Proteomes" id="UP000298355">
    <property type="component" value="Unassembled WGS sequence"/>
</dbReference>
<feature type="binding site" evidence="7">
    <location>
        <position position="297"/>
    </location>
    <ligand>
        <name>Zn(2+)</name>
        <dbReference type="ChEBI" id="CHEBI:29105"/>
    </ligand>
</feature>
<dbReference type="GO" id="GO:0050480">
    <property type="term" value="F:imidazolonepropionase activity"/>
    <property type="evidence" value="ECO:0007669"/>
    <property type="project" value="UniProtKB-EC"/>
</dbReference>
<keyword evidence="3 7" id="KW-0378">Hydrolase</keyword>
<dbReference type="PANTHER" id="PTHR42752:SF1">
    <property type="entry name" value="IMIDAZOLONEPROPIONASE-RELATED"/>
    <property type="match status" value="1"/>
</dbReference>
<feature type="binding site" evidence="7">
    <location>
        <position position="223"/>
    </location>
    <ligand>
        <name>Zn(2+)</name>
        <dbReference type="ChEBI" id="CHEBI:29105"/>
    </ligand>
</feature>
<evidence type="ECO:0000256" key="4">
    <source>
        <dbReference type="ARBA" id="ARBA00022808"/>
    </source>
</evidence>
<dbReference type="EMBL" id="SOGJ01000035">
    <property type="protein sequence ID" value="TFC95109.1"/>
    <property type="molecule type" value="Genomic_DNA"/>
</dbReference>
<evidence type="ECO:0000256" key="2">
    <source>
        <dbReference type="ARBA" id="ARBA00022723"/>
    </source>
</evidence>
<protein>
    <recommendedName>
        <fullName evidence="1 7">Imidazolonepropionase</fullName>
        <ecNumber evidence="1 7">3.5.2.7</ecNumber>
    </recommendedName>
    <alternativeName>
        <fullName evidence="7">Imidazolone-5-propionate hydrolase</fullName>
    </alternativeName>
</protein>
<evidence type="ECO:0000256" key="5">
    <source>
        <dbReference type="ARBA" id="ARBA00022833"/>
    </source>
</evidence>
<feature type="binding site" evidence="7">
    <location>
        <position position="70"/>
    </location>
    <ligand>
        <name>Fe(3+)</name>
        <dbReference type="ChEBI" id="CHEBI:29034"/>
    </ligand>
</feature>
<dbReference type="Gene3D" id="3.20.20.140">
    <property type="entry name" value="Metal-dependent hydrolases"/>
    <property type="match status" value="1"/>
</dbReference>
<feature type="binding site" evidence="7">
    <location>
        <position position="70"/>
    </location>
    <ligand>
        <name>Zn(2+)</name>
        <dbReference type="ChEBI" id="CHEBI:29105"/>
    </ligand>
</feature>
<reference evidence="9 10" key="1">
    <citation type="submission" date="2019-03" db="EMBL/GenBank/DDBJ databases">
        <title>Genomics of glacier-inhabiting Cryobacterium strains.</title>
        <authorList>
            <person name="Liu Q."/>
            <person name="Xin Y.-H."/>
        </authorList>
    </citation>
    <scope>NUCLEOTIDE SEQUENCE [LARGE SCALE GENOMIC DNA]</scope>
    <source>
        <strain evidence="9 10">TMT4-23</strain>
    </source>
</reference>
<dbReference type="SUPFAM" id="SSF51338">
    <property type="entry name" value="Composite domain of metallo-dependent hydrolases"/>
    <property type="match status" value="1"/>
</dbReference>
<comment type="similarity">
    <text evidence="7">Belongs to the metallo-dependent hydrolases superfamily. HutI family.</text>
</comment>
<comment type="catalytic activity">
    <reaction evidence="7">
        <text>4-imidazolone-5-propanoate + H2O = N-formimidoyl-L-glutamate</text>
        <dbReference type="Rhea" id="RHEA:23660"/>
        <dbReference type="ChEBI" id="CHEBI:15377"/>
        <dbReference type="ChEBI" id="CHEBI:58928"/>
        <dbReference type="ChEBI" id="CHEBI:77893"/>
        <dbReference type="EC" id="3.5.2.7"/>
    </reaction>
</comment>
<dbReference type="EC" id="3.5.2.7" evidence="1 7"/>
<feature type="binding site" evidence="7">
    <location>
        <position position="135"/>
    </location>
    <ligand>
        <name>N-formimidoyl-L-glutamate</name>
        <dbReference type="ChEBI" id="CHEBI:58928"/>
    </ligand>
</feature>
<evidence type="ECO:0000256" key="7">
    <source>
        <dbReference type="HAMAP-Rule" id="MF_00372"/>
    </source>
</evidence>
<accession>A0ABY2IUH8</accession>
<feature type="binding site" evidence="7">
    <location>
        <position position="301"/>
    </location>
    <ligand>
        <name>N-formimidoyl-L-glutamate</name>
        <dbReference type="ChEBI" id="CHEBI:58928"/>
    </ligand>
</feature>
<comment type="cofactor">
    <cofactor evidence="7">
        <name>Zn(2+)</name>
        <dbReference type="ChEBI" id="CHEBI:29105"/>
    </cofactor>
    <cofactor evidence="7">
        <name>Fe(3+)</name>
        <dbReference type="ChEBI" id="CHEBI:29034"/>
    </cofactor>
    <text evidence="7">Binds 1 zinc or iron ion per subunit.</text>
</comment>
<evidence type="ECO:0000313" key="10">
    <source>
        <dbReference type="Proteomes" id="UP000298355"/>
    </source>
</evidence>
<keyword evidence="5 7" id="KW-0862">Zinc</keyword>
<dbReference type="PANTHER" id="PTHR42752">
    <property type="entry name" value="IMIDAZOLONEPROPIONASE"/>
    <property type="match status" value="1"/>
</dbReference>
<organism evidence="9 10">
    <name type="scientific">Cryobacterium breve</name>
    <dbReference type="NCBI Taxonomy" id="1259258"/>
    <lineage>
        <taxon>Bacteria</taxon>
        <taxon>Bacillati</taxon>
        <taxon>Actinomycetota</taxon>
        <taxon>Actinomycetes</taxon>
        <taxon>Micrococcales</taxon>
        <taxon>Microbacteriaceae</taxon>
        <taxon>Cryobacterium</taxon>
    </lineage>
</organism>
<feature type="binding site" evidence="7">
    <location>
        <position position="299"/>
    </location>
    <ligand>
        <name>N-formimidoyl-L-glutamate</name>
        <dbReference type="ChEBI" id="CHEBI:58928"/>
    </ligand>
</feature>
<feature type="domain" description="Amidohydrolase-related" evidence="8">
    <location>
        <begin position="60"/>
        <end position="368"/>
    </location>
</feature>
<dbReference type="InterPro" id="IPR005920">
    <property type="entry name" value="HutI"/>
</dbReference>
<dbReference type="InterPro" id="IPR011059">
    <property type="entry name" value="Metal-dep_hydrolase_composite"/>
</dbReference>
<keyword evidence="7" id="KW-0963">Cytoplasm</keyword>
<dbReference type="SUPFAM" id="SSF51556">
    <property type="entry name" value="Metallo-dependent hydrolases"/>
    <property type="match status" value="1"/>
</dbReference>